<dbReference type="NCBIfam" id="TIGR00247">
    <property type="entry name" value="endolytic transglycosylase MltG"/>
    <property type="match status" value="1"/>
</dbReference>
<gene>
    <name evidence="7 8" type="primary">mltG</name>
    <name evidence="8" type="ORF">IAA52_11030</name>
</gene>
<dbReference type="GO" id="GO:0009252">
    <property type="term" value="P:peptidoglycan biosynthetic process"/>
    <property type="evidence" value="ECO:0007669"/>
    <property type="project" value="UniProtKB-UniRule"/>
</dbReference>
<feature type="transmembrane region" description="Helical" evidence="7">
    <location>
        <begin position="49"/>
        <end position="67"/>
    </location>
</feature>
<dbReference type="Proteomes" id="UP000824260">
    <property type="component" value="Unassembled WGS sequence"/>
</dbReference>
<evidence type="ECO:0000256" key="4">
    <source>
        <dbReference type="ARBA" id="ARBA00023136"/>
    </source>
</evidence>
<organism evidence="8 9">
    <name type="scientific">Candidatus Pullichristensenella stercorigallinarum</name>
    <dbReference type="NCBI Taxonomy" id="2840909"/>
    <lineage>
        <taxon>Bacteria</taxon>
        <taxon>Bacillati</taxon>
        <taxon>Bacillota</taxon>
        <taxon>Clostridia</taxon>
        <taxon>Candidatus Pullichristensenella</taxon>
    </lineage>
</organism>
<reference evidence="8" key="1">
    <citation type="submission" date="2020-10" db="EMBL/GenBank/DDBJ databases">
        <authorList>
            <person name="Gilroy R."/>
        </authorList>
    </citation>
    <scope>NUCLEOTIDE SEQUENCE</scope>
    <source>
        <strain evidence="8">ChiSjej6B24-2974</strain>
    </source>
</reference>
<name>A0A9D0ZND7_9FIRM</name>
<sequence length="436" mass="49457">MAGKKKTPRPQRQRRPFSRPMRYDARTVREEREYGVYWYSWLWQILRPVLVFLCAVLIVIGLVTTGWNKVYETFLMPVDPDNTETVRFTIESGDSISTIGENLEEANLLRNRTVFRYLVQFLGVTDQISYGTYELSPSMDVNAIIEALSSGSQNAERTITIIPGWTVEDIADYLYAEGAIESREEFLNLCRDATAFADMSYPLKLAQDLGTLSGRKYQLEGYLAPDTYRVFRTASAQDIINTLVEQTNTVIDDVYYSDTIQYEVDPETGEYREVERYRNDSLTLDEIIILASMIEKEAGNTEDYARVSAVFTNRLNAGMRLESDPTATYLLGVDKLALSAEETSAVNNYNTYVIDGLPIGPICNPSAAAMEAALYPDVEYINEGYLYFCAKEPTSGELAFAKTLEEHEANVAQYRPLWEAYDRQMAEQNTNTDSAE</sequence>
<comment type="catalytic activity">
    <reaction evidence="7">
        <text>a peptidoglycan chain = a peptidoglycan chain with N-acetyl-1,6-anhydromuramyl-[peptide] at the reducing end + a peptidoglycan chain with N-acetylglucosamine at the non-reducing end.</text>
        <dbReference type="EC" id="4.2.2.29"/>
    </reaction>
</comment>
<keyword evidence="1 7" id="KW-1003">Cell membrane</keyword>
<dbReference type="Gene3D" id="3.30.160.60">
    <property type="entry name" value="Classic Zinc Finger"/>
    <property type="match status" value="1"/>
</dbReference>
<evidence type="ECO:0000256" key="1">
    <source>
        <dbReference type="ARBA" id="ARBA00022475"/>
    </source>
</evidence>
<evidence type="ECO:0000256" key="3">
    <source>
        <dbReference type="ARBA" id="ARBA00022989"/>
    </source>
</evidence>
<keyword evidence="4 7" id="KW-0472">Membrane</keyword>
<dbReference type="PANTHER" id="PTHR30518:SF2">
    <property type="entry name" value="ENDOLYTIC MUREIN TRANSGLYCOSYLASE"/>
    <property type="match status" value="1"/>
</dbReference>
<evidence type="ECO:0000313" key="8">
    <source>
        <dbReference type="EMBL" id="HIQ83620.1"/>
    </source>
</evidence>
<comment type="similarity">
    <text evidence="7">Belongs to the transglycosylase MltG family.</text>
</comment>
<dbReference type="CDD" id="cd08010">
    <property type="entry name" value="MltG_like"/>
    <property type="match status" value="1"/>
</dbReference>
<keyword evidence="6 7" id="KW-0961">Cell wall biogenesis/degradation</keyword>
<dbReference type="AlphaFoldDB" id="A0A9D0ZND7"/>
<dbReference type="EMBL" id="DVFZ01000103">
    <property type="protein sequence ID" value="HIQ83620.1"/>
    <property type="molecule type" value="Genomic_DNA"/>
</dbReference>
<evidence type="ECO:0000256" key="6">
    <source>
        <dbReference type="ARBA" id="ARBA00023316"/>
    </source>
</evidence>
<evidence type="ECO:0000256" key="2">
    <source>
        <dbReference type="ARBA" id="ARBA00022692"/>
    </source>
</evidence>
<keyword evidence="5 7" id="KW-0456">Lyase</keyword>
<dbReference type="GO" id="GO:0071555">
    <property type="term" value="P:cell wall organization"/>
    <property type="evidence" value="ECO:0007669"/>
    <property type="project" value="UniProtKB-KW"/>
</dbReference>
<accession>A0A9D0ZND7</accession>
<dbReference type="Gene3D" id="3.30.1490.480">
    <property type="entry name" value="Endolytic murein transglycosylase"/>
    <property type="match status" value="2"/>
</dbReference>
<comment type="function">
    <text evidence="7">Functions as a peptidoglycan terminase that cleaves nascent peptidoglycan strands endolytically to terminate their elongation.</text>
</comment>
<reference evidence="8" key="2">
    <citation type="journal article" date="2021" name="PeerJ">
        <title>Extensive microbial diversity within the chicken gut microbiome revealed by metagenomics and culture.</title>
        <authorList>
            <person name="Gilroy R."/>
            <person name="Ravi A."/>
            <person name="Getino M."/>
            <person name="Pursley I."/>
            <person name="Horton D.L."/>
            <person name="Alikhan N.F."/>
            <person name="Baker D."/>
            <person name="Gharbi K."/>
            <person name="Hall N."/>
            <person name="Watson M."/>
            <person name="Adriaenssens E.M."/>
            <person name="Foster-Nyarko E."/>
            <person name="Jarju S."/>
            <person name="Secka A."/>
            <person name="Antonio M."/>
            <person name="Oren A."/>
            <person name="Chaudhuri R.R."/>
            <person name="La Ragione R."/>
            <person name="Hildebrand F."/>
            <person name="Pallen M.J."/>
        </authorList>
    </citation>
    <scope>NUCLEOTIDE SEQUENCE</scope>
    <source>
        <strain evidence="8">ChiSjej6B24-2974</strain>
    </source>
</reference>
<dbReference type="GO" id="GO:0005886">
    <property type="term" value="C:plasma membrane"/>
    <property type="evidence" value="ECO:0007669"/>
    <property type="project" value="UniProtKB-SubCell"/>
</dbReference>
<evidence type="ECO:0000256" key="7">
    <source>
        <dbReference type="HAMAP-Rule" id="MF_02065"/>
    </source>
</evidence>
<comment type="subcellular location">
    <subcellularLocation>
        <location evidence="7">Cell membrane</location>
        <topology evidence="7">Single-pass membrane protein</topology>
    </subcellularLocation>
</comment>
<dbReference type="HAMAP" id="MF_02065">
    <property type="entry name" value="MltG"/>
    <property type="match status" value="1"/>
</dbReference>
<proteinExistence type="inferred from homology"/>
<dbReference type="EC" id="4.2.2.29" evidence="7"/>
<comment type="caution">
    <text evidence="8">The sequence shown here is derived from an EMBL/GenBank/DDBJ whole genome shotgun (WGS) entry which is preliminary data.</text>
</comment>
<feature type="site" description="Important for catalytic activity" evidence="7">
    <location>
        <position position="297"/>
    </location>
</feature>
<evidence type="ECO:0000313" key="9">
    <source>
        <dbReference type="Proteomes" id="UP000824260"/>
    </source>
</evidence>
<dbReference type="InterPro" id="IPR003770">
    <property type="entry name" value="MLTG-like"/>
</dbReference>
<protein>
    <recommendedName>
        <fullName evidence="7">Endolytic murein transglycosylase</fullName>
        <ecNumber evidence="7">4.2.2.29</ecNumber>
    </recommendedName>
    <alternativeName>
        <fullName evidence="7">Peptidoglycan lytic transglycosylase</fullName>
    </alternativeName>
    <alternativeName>
        <fullName evidence="7">Peptidoglycan polymerization terminase</fullName>
    </alternativeName>
</protein>
<evidence type="ECO:0000256" key="5">
    <source>
        <dbReference type="ARBA" id="ARBA00023239"/>
    </source>
</evidence>
<keyword evidence="3 7" id="KW-1133">Transmembrane helix</keyword>
<dbReference type="Pfam" id="PF02618">
    <property type="entry name" value="YceG"/>
    <property type="match status" value="1"/>
</dbReference>
<keyword evidence="2 7" id="KW-0812">Transmembrane</keyword>
<dbReference type="GO" id="GO:0008932">
    <property type="term" value="F:lytic endotransglycosylase activity"/>
    <property type="evidence" value="ECO:0007669"/>
    <property type="project" value="UniProtKB-UniRule"/>
</dbReference>
<dbReference type="PANTHER" id="PTHR30518">
    <property type="entry name" value="ENDOLYTIC MUREIN TRANSGLYCOSYLASE"/>
    <property type="match status" value="1"/>
</dbReference>